<name>A0A915JZY1_ROMCU</name>
<reference evidence="3" key="1">
    <citation type="submission" date="2022-11" db="UniProtKB">
        <authorList>
            <consortium name="WormBaseParasite"/>
        </authorList>
    </citation>
    <scope>IDENTIFICATION</scope>
</reference>
<sequence>MHKIMLNRLQNLINGNDRPVPNETPREEMEVRKASAERKTQNREQTTAAESSIDRRGTQQLIRTLAECDR</sequence>
<accession>A0A915JZY1</accession>
<evidence type="ECO:0000256" key="1">
    <source>
        <dbReference type="SAM" id="MobiDB-lite"/>
    </source>
</evidence>
<dbReference type="AlphaFoldDB" id="A0A915JZY1"/>
<dbReference type="Proteomes" id="UP000887565">
    <property type="component" value="Unplaced"/>
</dbReference>
<evidence type="ECO:0000313" key="2">
    <source>
        <dbReference type="Proteomes" id="UP000887565"/>
    </source>
</evidence>
<organism evidence="2 3">
    <name type="scientific">Romanomermis culicivorax</name>
    <name type="common">Nematode worm</name>
    <dbReference type="NCBI Taxonomy" id="13658"/>
    <lineage>
        <taxon>Eukaryota</taxon>
        <taxon>Metazoa</taxon>
        <taxon>Ecdysozoa</taxon>
        <taxon>Nematoda</taxon>
        <taxon>Enoplea</taxon>
        <taxon>Dorylaimia</taxon>
        <taxon>Mermithida</taxon>
        <taxon>Mermithoidea</taxon>
        <taxon>Mermithidae</taxon>
        <taxon>Romanomermis</taxon>
    </lineage>
</organism>
<proteinExistence type="predicted"/>
<dbReference type="WBParaSite" id="nRc.2.0.1.t31614-RA">
    <property type="protein sequence ID" value="nRc.2.0.1.t31614-RA"/>
    <property type="gene ID" value="nRc.2.0.1.g31614"/>
</dbReference>
<protein>
    <submittedName>
        <fullName evidence="3">Uncharacterized protein</fullName>
    </submittedName>
</protein>
<evidence type="ECO:0000313" key="3">
    <source>
        <dbReference type="WBParaSite" id="nRc.2.0.1.t31614-RA"/>
    </source>
</evidence>
<feature type="region of interest" description="Disordered" evidence="1">
    <location>
        <begin position="9"/>
        <end position="59"/>
    </location>
</feature>
<keyword evidence="2" id="KW-1185">Reference proteome</keyword>
<feature type="compositionally biased region" description="Basic and acidic residues" evidence="1">
    <location>
        <begin position="24"/>
        <end position="42"/>
    </location>
</feature>